<feature type="region of interest" description="Disordered" evidence="1">
    <location>
        <begin position="1"/>
        <end position="38"/>
    </location>
</feature>
<feature type="compositionally biased region" description="Polar residues" evidence="1">
    <location>
        <begin position="10"/>
        <end position="22"/>
    </location>
</feature>
<evidence type="ECO:0000313" key="3">
    <source>
        <dbReference type="Proteomes" id="UP000305948"/>
    </source>
</evidence>
<accession>A0A5C3N1J6</accession>
<evidence type="ECO:0000313" key="2">
    <source>
        <dbReference type="EMBL" id="TFK51167.1"/>
    </source>
</evidence>
<reference evidence="2 3" key="1">
    <citation type="journal article" date="2019" name="Nat. Ecol. Evol.">
        <title>Megaphylogeny resolves global patterns of mushroom evolution.</title>
        <authorList>
            <person name="Varga T."/>
            <person name="Krizsan K."/>
            <person name="Foldi C."/>
            <person name="Dima B."/>
            <person name="Sanchez-Garcia M."/>
            <person name="Sanchez-Ramirez S."/>
            <person name="Szollosi G.J."/>
            <person name="Szarkandi J.G."/>
            <person name="Papp V."/>
            <person name="Albert L."/>
            <person name="Andreopoulos W."/>
            <person name="Angelini C."/>
            <person name="Antonin V."/>
            <person name="Barry K.W."/>
            <person name="Bougher N.L."/>
            <person name="Buchanan P."/>
            <person name="Buyck B."/>
            <person name="Bense V."/>
            <person name="Catcheside P."/>
            <person name="Chovatia M."/>
            <person name="Cooper J."/>
            <person name="Damon W."/>
            <person name="Desjardin D."/>
            <person name="Finy P."/>
            <person name="Geml J."/>
            <person name="Haridas S."/>
            <person name="Hughes K."/>
            <person name="Justo A."/>
            <person name="Karasinski D."/>
            <person name="Kautmanova I."/>
            <person name="Kiss B."/>
            <person name="Kocsube S."/>
            <person name="Kotiranta H."/>
            <person name="LaButti K.M."/>
            <person name="Lechner B.E."/>
            <person name="Liimatainen K."/>
            <person name="Lipzen A."/>
            <person name="Lukacs Z."/>
            <person name="Mihaltcheva S."/>
            <person name="Morgado L.N."/>
            <person name="Niskanen T."/>
            <person name="Noordeloos M.E."/>
            <person name="Ohm R.A."/>
            <person name="Ortiz-Santana B."/>
            <person name="Ovrebo C."/>
            <person name="Racz N."/>
            <person name="Riley R."/>
            <person name="Savchenko A."/>
            <person name="Shiryaev A."/>
            <person name="Soop K."/>
            <person name="Spirin V."/>
            <person name="Szebenyi C."/>
            <person name="Tomsovsky M."/>
            <person name="Tulloss R.E."/>
            <person name="Uehling J."/>
            <person name="Grigoriev I.V."/>
            <person name="Vagvolgyi C."/>
            <person name="Papp T."/>
            <person name="Martin F.M."/>
            <person name="Miettinen O."/>
            <person name="Hibbett D.S."/>
            <person name="Nagy L.G."/>
        </authorList>
    </citation>
    <scope>NUCLEOTIDE SEQUENCE [LARGE SCALE GENOMIC DNA]</scope>
    <source>
        <strain evidence="2 3">OMC1185</strain>
    </source>
</reference>
<dbReference type="Proteomes" id="UP000305948">
    <property type="component" value="Unassembled WGS sequence"/>
</dbReference>
<proteinExistence type="predicted"/>
<evidence type="ECO:0000256" key="1">
    <source>
        <dbReference type="SAM" id="MobiDB-lite"/>
    </source>
</evidence>
<dbReference type="AlphaFoldDB" id="A0A5C3N1J6"/>
<gene>
    <name evidence="2" type="ORF">OE88DRAFT_1735117</name>
</gene>
<protein>
    <submittedName>
        <fullName evidence="2">Uncharacterized protein</fullName>
    </submittedName>
</protein>
<organism evidence="2 3">
    <name type="scientific">Heliocybe sulcata</name>
    <dbReference type="NCBI Taxonomy" id="5364"/>
    <lineage>
        <taxon>Eukaryota</taxon>
        <taxon>Fungi</taxon>
        <taxon>Dikarya</taxon>
        <taxon>Basidiomycota</taxon>
        <taxon>Agaricomycotina</taxon>
        <taxon>Agaricomycetes</taxon>
        <taxon>Gloeophyllales</taxon>
        <taxon>Gloeophyllaceae</taxon>
        <taxon>Heliocybe</taxon>
    </lineage>
</organism>
<sequence>MRESQGEYAPTQTCDDSDSTSPLAHKRPRRSAGQTSTILTAHQFGLGGALDSQTTDSQYLAALNRSPQPFAPSTPIKLEAVDSIAAPLTASAPFGSPSESTACAKCQELEKKVSKLTDELKVSEKALAEESQLAWYYRTMWHTEMARANALVSALEACGAEVPLEEQSQQEFLSPSPVRRRTIARASPIKKENMVLLPTSGGYQN</sequence>
<dbReference type="OrthoDB" id="2756430at2759"/>
<dbReference type="EMBL" id="ML213511">
    <property type="protein sequence ID" value="TFK51167.1"/>
    <property type="molecule type" value="Genomic_DNA"/>
</dbReference>
<name>A0A5C3N1J6_9AGAM</name>
<keyword evidence="3" id="KW-1185">Reference proteome</keyword>